<accession>A0A919WDD3</accession>
<gene>
    <name evidence="2" type="ORF">Ato02nite_098650</name>
</gene>
<dbReference type="Proteomes" id="UP000677082">
    <property type="component" value="Unassembled WGS sequence"/>
</dbReference>
<dbReference type="RefSeq" id="WP_213013692.1">
    <property type="nucleotide sequence ID" value="NZ_BOQN01000178.1"/>
</dbReference>
<dbReference type="AlphaFoldDB" id="A0A919WDD3"/>
<feature type="region of interest" description="Disordered" evidence="1">
    <location>
        <begin position="80"/>
        <end position="99"/>
    </location>
</feature>
<dbReference type="EMBL" id="BOQN01000178">
    <property type="protein sequence ID" value="GIM98072.1"/>
    <property type="molecule type" value="Genomic_DNA"/>
</dbReference>
<comment type="caution">
    <text evidence="2">The sequence shown here is derived from an EMBL/GenBank/DDBJ whole genome shotgun (WGS) entry which is preliminary data.</text>
</comment>
<organism evidence="2 3">
    <name type="scientific">Paractinoplanes toevensis</name>
    <dbReference type="NCBI Taxonomy" id="571911"/>
    <lineage>
        <taxon>Bacteria</taxon>
        <taxon>Bacillati</taxon>
        <taxon>Actinomycetota</taxon>
        <taxon>Actinomycetes</taxon>
        <taxon>Micromonosporales</taxon>
        <taxon>Micromonosporaceae</taxon>
        <taxon>Paractinoplanes</taxon>
    </lineage>
</organism>
<reference evidence="2 3" key="1">
    <citation type="submission" date="2021-03" db="EMBL/GenBank/DDBJ databases">
        <title>Whole genome shotgun sequence of Actinoplanes toevensis NBRC 105298.</title>
        <authorList>
            <person name="Komaki H."/>
            <person name="Tamura T."/>
        </authorList>
    </citation>
    <scope>NUCLEOTIDE SEQUENCE [LARGE SCALE GENOMIC DNA]</scope>
    <source>
        <strain evidence="2 3">NBRC 105298</strain>
    </source>
</reference>
<protein>
    <submittedName>
        <fullName evidence="2">Uncharacterized protein</fullName>
    </submittedName>
</protein>
<evidence type="ECO:0000256" key="1">
    <source>
        <dbReference type="SAM" id="MobiDB-lite"/>
    </source>
</evidence>
<name>A0A919WDD3_9ACTN</name>
<sequence length="99" mass="11362">MTDFGDQRIIDRLLAHIEKNGDDERLREMATDVRRGDAQLRDFLSASEYSAALQPGLQGFTNWYERLDESERAAQFSAYEQARDRLNNAEDTSAETEDS</sequence>
<keyword evidence="3" id="KW-1185">Reference proteome</keyword>
<evidence type="ECO:0000313" key="3">
    <source>
        <dbReference type="Proteomes" id="UP000677082"/>
    </source>
</evidence>
<evidence type="ECO:0000313" key="2">
    <source>
        <dbReference type="EMBL" id="GIM98072.1"/>
    </source>
</evidence>
<proteinExistence type="predicted"/>